<dbReference type="SUPFAM" id="SSF111369">
    <property type="entry name" value="HlyD-like secretion proteins"/>
    <property type="match status" value="2"/>
</dbReference>
<name>A0A3T0N668_9RHOB</name>
<reference evidence="1 2" key="1">
    <citation type="submission" date="2018-10" db="EMBL/GenBank/DDBJ databases">
        <title>Parasedimentitalea marina sp. nov., a psychrophilic bacterium isolated from deep seawater of the New Britain Trench.</title>
        <authorList>
            <person name="Cao J."/>
        </authorList>
    </citation>
    <scope>NUCLEOTIDE SEQUENCE [LARGE SCALE GENOMIC DNA]</scope>
    <source>
        <strain evidence="1 2">W43</strain>
    </source>
</reference>
<dbReference type="PANTHER" id="PTHR30367:SF12">
    <property type="entry name" value="P-HYDROXYBENZOIC ACID EFFLUX PUMP SUBUNIT AAEA"/>
    <property type="match status" value="1"/>
</dbReference>
<gene>
    <name evidence="1" type="ORF">EBB79_17350</name>
</gene>
<evidence type="ECO:0000313" key="2">
    <source>
        <dbReference type="Proteomes" id="UP000283063"/>
    </source>
</evidence>
<dbReference type="RefSeq" id="WP_127750014.1">
    <property type="nucleotide sequence ID" value="NZ_CP033219.1"/>
</dbReference>
<dbReference type="KEGG" id="sedi:EBB79_17350"/>
<keyword evidence="2" id="KW-1185">Reference proteome</keyword>
<dbReference type="InterPro" id="IPR050393">
    <property type="entry name" value="MFP_Efflux_Pump"/>
</dbReference>
<dbReference type="EMBL" id="CP033219">
    <property type="protein sequence ID" value="AZV79459.1"/>
    <property type="molecule type" value="Genomic_DNA"/>
</dbReference>
<dbReference type="Gene3D" id="1.10.287.470">
    <property type="entry name" value="Helix hairpin bin"/>
    <property type="match status" value="1"/>
</dbReference>
<dbReference type="OrthoDB" id="7929252at2"/>
<dbReference type="Gene3D" id="2.40.50.100">
    <property type="match status" value="1"/>
</dbReference>
<accession>A0A3T0N668</accession>
<proteinExistence type="predicted"/>
<dbReference type="PANTHER" id="PTHR30367">
    <property type="entry name" value="P-HYDROXYBENZOIC ACID EFFLUX PUMP SUBUNIT AAEA-RELATED"/>
    <property type="match status" value="1"/>
</dbReference>
<evidence type="ECO:0000313" key="1">
    <source>
        <dbReference type="EMBL" id="AZV79459.1"/>
    </source>
</evidence>
<protein>
    <submittedName>
        <fullName evidence="1">HlyD family secretion protein</fullName>
    </submittedName>
</protein>
<dbReference type="AlphaFoldDB" id="A0A3T0N668"/>
<organism evidence="1 2">
    <name type="scientific">Parasedimentitalea marina</name>
    <dbReference type="NCBI Taxonomy" id="2483033"/>
    <lineage>
        <taxon>Bacteria</taxon>
        <taxon>Pseudomonadati</taxon>
        <taxon>Pseudomonadota</taxon>
        <taxon>Alphaproteobacteria</taxon>
        <taxon>Rhodobacterales</taxon>
        <taxon>Paracoccaceae</taxon>
        <taxon>Parasedimentitalea</taxon>
    </lineage>
</organism>
<dbReference type="Proteomes" id="UP000283063">
    <property type="component" value="Chromosome"/>
</dbReference>
<sequence length="411" mass="44721">MFELLFCSMLTVLPDFLVRRYVQGKRIGHEINLFSVWYELRWGITACAILTISLITTIFYYHPATTSVANYFRTVTILPETGGRVSEVMVANNQAVKVGEVLFRLDDASQRTAVATAQARIKEVEALQAVAATDLAAAEAGIHQVEASLKQANDDLARNLELKERGSSAVRQTEIDRLENLVGQREGQLDAARASKAAVETNIGVLIPAQQASAKAALEQAEAELAKTIVYAGVSGMVEQFALQPGDYVNPILRPAGLLIPDEFTERDRFAAGFGQLTANVIKPGMYAEMGCLSKPFTIIPMVVVGMQTVIPSGQMRPTDALRDPQDTGRPGTVTVFLEPVYEGQAADILPGSTCLANAYTNNHDILDDPDLGTGEWLFLHMVDTVGIVHALLLRIQMLLLPVQQLVFSGH</sequence>